<dbReference type="EMBL" id="SODV01000001">
    <property type="protein sequence ID" value="TDX01275.1"/>
    <property type="molecule type" value="Genomic_DNA"/>
</dbReference>
<proteinExistence type="predicted"/>
<feature type="region of interest" description="Disordered" evidence="1">
    <location>
        <begin position="583"/>
        <end position="602"/>
    </location>
</feature>
<comment type="caution">
    <text evidence="2">The sequence shown here is derived from an EMBL/GenBank/DDBJ whole genome shotgun (WGS) entry which is preliminary data.</text>
</comment>
<dbReference type="RefSeq" id="WP_133993670.1">
    <property type="nucleotide sequence ID" value="NZ_SODV01000001.1"/>
</dbReference>
<evidence type="ECO:0000313" key="2">
    <source>
        <dbReference type="EMBL" id="TDX01275.1"/>
    </source>
</evidence>
<feature type="region of interest" description="Disordered" evidence="1">
    <location>
        <begin position="283"/>
        <end position="341"/>
    </location>
</feature>
<organism evidence="2 3">
    <name type="scientific">Dinghuibacter silviterrae</name>
    <dbReference type="NCBI Taxonomy" id="1539049"/>
    <lineage>
        <taxon>Bacteria</taxon>
        <taxon>Pseudomonadati</taxon>
        <taxon>Bacteroidota</taxon>
        <taxon>Chitinophagia</taxon>
        <taxon>Chitinophagales</taxon>
        <taxon>Chitinophagaceae</taxon>
        <taxon>Dinghuibacter</taxon>
    </lineage>
</organism>
<feature type="compositionally biased region" description="Low complexity" evidence="1">
    <location>
        <begin position="284"/>
        <end position="330"/>
    </location>
</feature>
<dbReference type="AlphaFoldDB" id="A0A4R8DUY5"/>
<keyword evidence="3" id="KW-1185">Reference proteome</keyword>
<sequence>MNRPFPDFSSLRQEAVALVQTLSGDTWTDYNLHDPGVTILEALCYALTDLAYRTDFPITDLLADDTGVIHPEANAFFQKSEILVSNPVTVNDYRKVLLDRIPELYNVWLEPVTCGGITESLRGLYQVTVQVRKDLAPGLLTDATLAQSVTESVRKTIVTHRNVCEDVADTILILKPVTIRVKADIEIAAAAVPEGTLSNIYSAIEDALNPPIAYSTEDALIRKGYAVENLYAGPYLSRGFIPDDALLERRRLVDPSEIIKAISQVAGVRYVRRINVEAAELEEPSGAAAPGTLSGPATPGPAATGSGASGPAVPGASSSAPSGAPGAASGEPDKLPMDSFPYFDDSRSASPIRLFRDGYEVQITEAIFNDYHLVKQGTLRRTQTPGAQTPPVLTGVYRHLSSYYSIQHLFPSIYALTETQFPKGTPAAFKGQVKQLKGYLLFFEQVMANYLAQLGQVRRMFSPFIPPNDTTHAYQPLTTVPGIEDLLLQPDRYQASLARYSETPEQYRARKHKILDHLLARFNEEVSNYPALQAEQLYGKAPGAPYSGPSTYSGAAPMAPGGTTPSLVGGAAVPPGAALFTGDAAVPPGAPPSGPAPLAPGEAPAVDEALVWKARLLQGIARTGRDRNKGFDYLGREGGLSSGLGKKVADLLDIKFNRVHNLTAAFHETDIVVRGDATGETGATDDGASHRFLRQKMSFFLTGIQQENYKINPLPGGRFEVVFQPPGEDPGQPLGQYADEAGARRAIQGMVGALQQINLNSEGFHVVEHILLRPPLDSASYGFRFYDLEQRVLLQHLDWMTFDQRSRIITELLQTASSGLSAADGLARWKGKCRMLLDQYKTSGWLVDPGTLSPKDLQDADAAYAHICKTLLQFTARSVQSYPRFNMLVKGPGDQLLEETFLNFTMTIVLPAWPARFQDRNFKNFAENLFRDNTPAHIRLRFLWTNISRMTVFEQLYGKWTDALRNPADADTRNEWAQRLISFLLGNQSRSV</sequence>
<evidence type="ECO:0000256" key="1">
    <source>
        <dbReference type="SAM" id="MobiDB-lite"/>
    </source>
</evidence>
<name>A0A4R8DUY5_9BACT</name>
<gene>
    <name evidence="2" type="ORF">EDB95_2308</name>
</gene>
<accession>A0A4R8DUY5</accession>
<evidence type="ECO:0000313" key="3">
    <source>
        <dbReference type="Proteomes" id="UP000294498"/>
    </source>
</evidence>
<reference evidence="2 3" key="1">
    <citation type="submission" date="2019-03" db="EMBL/GenBank/DDBJ databases">
        <title>Genomic Encyclopedia of Type Strains, Phase IV (KMG-IV): sequencing the most valuable type-strain genomes for metagenomic binning, comparative biology and taxonomic classification.</title>
        <authorList>
            <person name="Goeker M."/>
        </authorList>
    </citation>
    <scope>NUCLEOTIDE SEQUENCE [LARGE SCALE GENOMIC DNA]</scope>
    <source>
        <strain evidence="2 3">DSM 100059</strain>
    </source>
</reference>
<protein>
    <submittedName>
        <fullName evidence="2">Uncharacterized protein</fullName>
    </submittedName>
</protein>
<dbReference type="OrthoDB" id="8263000at2"/>
<feature type="compositionally biased region" description="Pro residues" evidence="1">
    <location>
        <begin position="588"/>
        <end position="598"/>
    </location>
</feature>
<dbReference type="Proteomes" id="UP000294498">
    <property type="component" value="Unassembled WGS sequence"/>
</dbReference>